<reference evidence="3 5" key="1">
    <citation type="submission" date="2019-07" db="EMBL/GenBank/DDBJ databases">
        <title>Genomes of sea-ice associated Colwellia species.</title>
        <authorList>
            <person name="Bowman J.P."/>
        </authorList>
    </citation>
    <scope>NUCLEOTIDE SEQUENCE [LARGE SCALE GENOMIC DNA]</scope>
    <source>
        <strain evidence="2 4">ACAM 607</strain>
        <strain evidence="3 5">IC036</strain>
    </source>
</reference>
<comment type="caution">
    <text evidence="3">The sequence shown here is derived from an EMBL/GenBank/DDBJ whole genome shotgun (WGS) entry which is preliminary data.</text>
</comment>
<dbReference type="EMBL" id="VOLQ01000034">
    <property type="protein sequence ID" value="TWX64194.1"/>
    <property type="molecule type" value="Genomic_DNA"/>
</dbReference>
<gene>
    <name evidence="2" type="ORF">ESZ26_00735</name>
    <name evidence="3" type="ORF">ESZ27_15050</name>
</gene>
<sequence>MLCSFYKILSVIFLLSLLPALTGCQLLHIDDKSHHDESKSVDYSQYYLSLIELNEAQIADKIHQHQLASLANSESIKQDKTNSVETIEWQLKSVLFFALPHSSVHNPFTAKSKLNQLSLFALNKNNLRQSDVAFFSMLKTQLNQQILQLNELSQEKKVQQLIKQAYQFQQQQLEMLQQQINQLRKIEHNINEHGQ</sequence>
<organism evidence="3 5">
    <name type="scientific">Colwellia hornerae</name>
    <dbReference type="NCBI Taxonomy" id="89402"/>
    <lineage>
        <taxon>Bacteria</taxon>
        <taxon>Pseudomonadati</taxon>
        <taxon>Pseudomonadota</taxon>
        <taxon>Gammaproteobacteria</taxon>
        <taxon>Alteromonadales</taxon>
        <taxon>Colwelliaceae</taxon>
        <taxon>Colwellia</taxon>
    </lineage>
</organism>
<evidence type="ECO:0000256" key="1">
    <source>
        <dbReference type="SAM" id="Coils"/>
    </source>
</evidence>
<name>A0A5C6Q5J1_9GAMM</name>
<dbReference type="EMBL" id="VOLR01000001">
    <property type="protein sequence ID" value="TWX62872.1"/>
    <property type="molecule type" value="Genomic_DNA"/>
</dbReference>
<evidence type="ECO:0000313" key="2">
    <source>
        <dbReference type="EMBL" id="TWX62872.1"/>
    </source>
</evidence>
<feature type="coiled-coil region" evidence="1">
    <location>
        <begin position="135"/>
        <end position="193"/>
    </location>
</feature>
<dbReference type="OrthoDB" id="6385648at2"/>
<evidence type="ECO:0000313" key="3">
    <source>
        <dbReference type="EMBL" id="TWX64194.1"/>
    </source>
</evidence>
<protein>
    <submittedName>
        <fullName evidence="3">Uncharacterized protein</fullName>
    </submittedName>
</protein>
<proteinExistence type="predicted"/>
<dbReference type="AlphaFoldDB" id="A0A5C6Q5J1"/>
<dbReference type="Proteomes" id="UP000321525">
    <property type="component" value="Unassembled WGS sequence"/>
</dbReference>
<evidence type="ECO:0000313" key="4">
    <source>
        <dbReference type="Proteomes" id="UP000321525"/>
    </source>
</evidence>
<dbReference type="Proteomes" id="UP000321917">
    <property type="component" value="Unassembled WGS sequence"/>
</dbReference>
<keyword evidence="4" id="KW-1185">Reference proteome</keyword>
<evidence type="ECO:0000313" key="5">
    <source>
        <dbReference type="Proteomes" id="UP000321917"/>
    </source>
</evidence>
<dbReference type="PROSITE" id="PS51257">
    <property type="entry name" value="PROKAR_LIPOPROTEIN"/>
    <property type="match status" value="1"/>
</dbReference>
<keyword evidence="1" id="KW-0175">Coiled coil</keyword>
<dbReference type="RefSeq" id="WP_146796158.1">
    <property type="nucleotide sequence ID" value="NZ_VOLP01000001.1"/>
</dbReference>
<accession>A0A5C6Q5J1</accession>